<dbReference type="Gene3D" id="3.40.430.10">
    <property type="entry name" value="Dihydrofolate Reductase, subunit A"/>
    <property type="match status" value="1"/>
</dbReference>
<dbReference type="PANTHER" id="PTHR38011">
    <property type="entry name" value="DIHYDROFOLATE REDUCTASE FAMILY PROTEIN (AFU_ORTHOLOGUE AFUA_8G06820)"/>
    <property type="match status" value="1"/>
</dbReference>
<evidence type="ECO:0000313" key="3">
    <source>
        <dbReference type="Proteomes" id="UP000000637"/>
    </source>
</evidence>
<evidence type="ECO:0000259" key="1">
    <source>
        <dbReference type="Pfam" id="PF01872"/>
    </source>
</evidence>
<dbReference type="OrthoDB" id="7949219at2"/>
<dbReference type="InterPro" id="IPR050765">
    <property type="entry name" value="Riboflavin_Biosynth_HTPR"/>
</dbReference>
<dbReference type="InterPro" id="IPR024072">
    <property type="entry name" value="DHFR-like_dom_sf"/>
</dbReference>
<accession>A1RBS5</accession>
<dbReference type="KEGG" id="aau:AAur_4015"/>
<proteinExistence type="predicted"/>
<dbReference type="Proteomes" id="UP000000637">
    <property type="component" value="Chromosome"/>
</dbReference>
<gene>
    <name evidence="2" type="ordered locus">AAur_4015</name>
</gene>
<dbReference type="PANTHER" id="PTHR38011:SF11">
    <property type="entry name" value="2,5-DIAMINO-6-RIBOSYLAMINO-4(3H)-PYRIMIDINONE 5'-PHOSPHATE REDUCTASE"/>
    <property type="match status" value="1"/>
</dbReference>
<evidence type="ECO:0000313" key="2">
    <source>
        <dbReference type="EMBL" id="ABM08791.1"/>
    </source>
</evidence>
<reference evidence="2 3" key="1">
    <citation type="journal article" date="2006" name="PLoS Genet.">
        <title>Secrets of soil survival revealed by the genome sequence of Arthrobacter aurescens TC1.</title>
        <authorList>
            <person name="Mongodin E.F."/>
            <person name="Shapir N."/>
            <person name="Daugherty S.C."/>
            <person name="DeBoy R.T."/>
            <person name="Emerson J.B."/>
            <person name="Shvartzbeyn A."/>
            <person name="Radune D."/>
            <person name="Vamathevan J."/>
            <person name="Riggs F."/>
            <person name="Grinberg V."/>
            <person name="Khouri H."/>
            <person name="Wackett L.P."/>
            <person name="Nelson K.E."/>
            <person name="Sadowsky M.J."/>
        </authorList>
    </citation>
    <scope>NUCLEOTIDE SEQUENCE [LARGE SCALE GENOMIC DNA]</scope>
    <source>
        <strain evidence="2 3">TC1</strain>
    </source>
</reference>
<sequence length="185" mass="20834">MAKLIYSAIMSLDGYIADTEGNFDWGVPDEEVHRFINDRERSVQHYLYGRRLYDVMSAWDSWDTKSEPAFIDDFANLWRQADKVVFSRTLQDPSTGNTRIESDFIAEDIRQLKASVATDILIGGPELAAQAFREGLVDECQLIIVPVLVGGGKKGLPDGVDARLELVQERTFNGGAIFLKYRVLD</sequence>
<protein>
    <submittedName>
        <fullName evidence="2">Riboflavin biosynthesis protein RibD</fullName>
    </submittedName>
</protein>
<keyword evidence="3" id="KW-1185">Reference proteome</keyword>
<dbReference type="SUPFAM" id="SSF53597">
    <property type="entry name" value="Dihydrofolate reductase-like"/>
    <property type="match status" value="1"/>
</dbReference>
<dbReference type="EMBL" id="CP000474">
    <property type="protein sequence ID" value="ABM08791.1"/>
    <property type="molecule type" value="Genomic_DNA"/>
</dbReference>
<dbReference type="STRING" id="290340.AAur_4015"/>
<organism evidence="2 3">
    <name type="scientific">Paenarthrobacter aurescens (strain TC1)</name>
    <dbReference type="NCBI Taxonomy" id="290340"/>
    <lineage>
        <taxon>Bacteria</taxon>
        <taxon>Bacillati</taxon>
        <taxon>Actinomycetota</taxon>
        <taxon>Actinomycetes</taxon>
        <taxon>Micrococcales</taxon>
        <taxon>Micrococcaceae</taxon>
        <taxon>Paenarthrobacter</taxon>
    </lineage>
</organism>
<dbReference type="GO" id="GO:0008703">
    <property type="term" value="F:5-amino-6-(5-phosphoribosylamino)uracil reductase activity"/>
    <property type="evidence" value="ECO:0007669"/>
    <property type="project" value="InterPro"/>
</dbReference>
<dbReference type="InterPro" id="IPR002734">
    <property type="entry name" value="RibDG_C"/>
</dbReference>
<dbReference type="GO" id="GO:0009231">
    <property type="term" value="P:riboflavin biosynthetic process"/>
    <property type="evidence" value="ECO:0007669"/>
    <property type="project" value="InterPro"/>
</dbReference>
<dbReference type="Pfam" id="PF01872">
    <property type="entry name" value="RibD_C"/>
    <property type="match status" value="1"/>
</dbReference>
<dbReference type="HOGENOM" id="CLU_043966_1_3_11"/>
<dbReference type="RefSeq" id="WP_011776611.1">
    <property type="nucleotide sequence ID" value="NC_008711.1"/>
</dbReference>
<dbReference type="AlphaFoldDB" id="A1RBS5"/>
<dbReference type="eggNOG" id="COG0262">
    <property type="taxonomic scope" value="Bacteria"/>
</dbReference>
<name>A1RBS5_PAEAT</name>
<feature type="domain" description="Bacterial bifunctional deaminase-reductase C-terminal" evidence="1">
    <location>
        <begin position="3"/>
        <end position="173"/>
    </location>
</feature>